<protein>
    <submittedName>
        <fullName evidence="2">Uncharacterized protein</fullName>
    </submittedName>
</protein>
<evidence type="ECO:0000313" key="2">
    <source>
        <dbReference type="EMBL" id="MFB9069899.1"/>
    </source>
</evidence>
<feature type="compositionally biased region" description="Basic residues" evidence="1">
    <location>
        <begin position="39"/>
        <end position="70"/>
    </location>
</feature>
<comment type="caution">
    <text evidence="2">The sequence shown here is derived from an EMBL/GenBank/DDBJ whole genome shotgun (WGS) entry which is preliminary data.</text>
</comment>
<keyword evidence="3" id="KW-1185">Reference proteome</keyword>
<dbReference type="EMBL" id="JBHMFI010000001">
    <property type="protein sequence ID" value="MFB9069899.1"/>
    <property type="molecule type" value="Genomic_DNA"/>
</dbReference>
<feature type="region of interest" description="Disordered" evidence="1">
    <location>
        <begin position="1"/>
        <end position="80"/>
    </location>
</feature>
<reference evidence="2 3" key="1">
    <citation type="submission" date="2024-09" db="EMBL/GenBank/DDBJ databases">
        <authorList>
            <person name="Sun Q."/>
            <person name="Mori K."/>
        </authorList>
    </citation>
    <scope>NUCLEOTIDE SEQUENCE [LARGE SCALE GENOMIC DNA]</scope>
    <source>
        <strain evidence="2 3">CCM 7609</strain>
    </source>
</reference>
<gene>
    <name evidence="2" type="ORF">ACFFX0_01290</name>
</gene>
<evidence type="ECO:0000313" key="3">
    <source>
        <dbReference type="Proteomes" id="UP001589575"/>
    </source>
</evidence>
<dbReference type="Proteomes" id="UP001589575">
    <property type="component" value="Unassembled WGS sequence"/>
</dbReference>
<evidence type="ECO:0000256" key="1">
    <source>
        <dbReference type="SAM" id="MobiDB-lite"/>
    </source>
</evidence>
<name>A0ABV5FT86_9MICC</name>
<accession>A0ABV5FT86</accession>
<sequence length="80" mass="8840">METTHPPYPRSCRGLSGFPRSVPSGPPPSGTTADFGRANSRRRRRHTARGRRTMPCHRPCAGRRPGRTGRHCPPGRTPGR</sequence>
<proteinExistence type="predicted"/>
<organism evidence="2 3">
    <name type="scientific">Citricoccus parietis</name>
    <dbReference type="NCBI Taxonomy" id="592307"/>
    <lineage>
        <taxon>Bacteria</taxon>
        <taxon>Bacillati</taxon>
        <taxon>Actinomycetota</taxon>
        <taxon>Actinomycetes</taxon>
        <taxon>Micrococcales</taxon>
        <taxon>Micrococcaceae</taxon>
        <taxon>Citricoccus</taxon>
    </lineage>
</organism>